<protein>
    <submittedName>
        <fullName evidence="3">Uncharacterized protein</fullName>
    </submittedName>
</protein>
<dbReference type="SUPFAM" id="SSF52833">
    <property type="entry name" value="Thioredoxin-like"/>
    <property type="match status" value="1"/>
</dbReference>
<dbReference type="EMBL" id="ML213503">
    <property type="protein sequence ID" value="TFK56954.1"/>
    <property type="molecule type" value="Genomic_DNA"/>
</dbReference>
<keyword evidence="4" id="KW-1185">Reference proteome</keyword>
<sequence>MPSPPIQVFLTTIASQPALRQRQELLLRILQVKKIPYHAYDLASDEDAKKLWRRKAPANKQQLPGILVGGSFPGGFDEFEDAVEHDELDIFLRLGESWTVDEDDRPTLAQKPIGVPGALTPLNSLPLGHRSPNPSPGPSPSKNKKPINKEKQIDVGEELVGFGLQGVKVTEDDLRELMEELGLEGEDAEDLVKGLSGSGDNKGNKSDTKEVKAESKVEDKAEDKAKSKSESKAESETDSSKLESPAKEEQPSKAEEATA</sequence>
<dbReference type="Pfam" id="PF04908">
    <property type="entry name" value="SH3BGR"/>
    <property type="match status" value="1"/>
</dbReference>
<comment type="similarity">
    <text evidence="1">Belongs to the SH3BGR family.</text>
</comment>
<feature type="compositionally biased region" description="Acidic residues" evidence="2">
    <location>
        <begin position="180"/>
        <end position="189"/>
    </location>
</feature>
<dbReference type="GO" id="GO:0005737">
    <property type="term" value="C:cytoplasm"/>
    <property type="evidence" value="ECO:0007669"/>
    <property type="project" value="TreeGrafter"/>
</dbReference>
<dbReference type="Gene3D" id="3.40.30.10">
    <property type="entry name" value="Glutaredoxin"/>
    <property type="match status" value="1"/>
</dbReference>
<evidence type="ECO:0000256" key="1">
    <source>
        <dbReference type="ARBA" id="ARBA00007764"/>
    </source>
</evidence>
<evidence type="ECO:0000313" key="4">
    <source>
        <dbReference type="Proteomes" id="UP000305948"/>
    </source>
</evidence>
<evidence type="ECO:0000313" key="3">
    <source>
        <dbReference type="EMBL" id="TFK56954.1"/>
    </source>
</evidence>
<dbReference type="InterPro" id="IPR006993">
    <property type="entry name" value="Glut_rich_SH3-bd"/>
</dbReference>
<dbReference type="OrthoDB" id="9932926at2759"/>
<dbReference type="Proteomes" id="UP000305948">
    <property type="component" value="Unassembled WGS sequence"/>
</dbReference>
<feature type="region of interest" description="Disordered" evidence="2">
    <location>
        <begin position="106"/>
        <end position="154"/>
    </location>
</feature>
<dbReference type="PANTHER" id="PTHR12232:SF0">
    <property type="entry name" value="THIOREDOXIN DOMAIN-CONTAINING PROTEIN"/>
    <property type="match status" value="1"/>
</dbReference>
<dbReference type="STRING" id="5364.A0A5C3NGU6"/>
<dbReference type="AlphaFoldDB" id="A0A5C3NGU6"/>
<feature type="compositionally biased region" description="Basic and acidic residues" evidence="2">
    <location>
        <begin position="202"/>
        <end position="259"/>
    </location>
</feature>
<dbReference type="InterPro" id="IPR051033">
    <property type="entry name" value="SH3BGR"/>
</dbReference>
<feature type="region of interest" description="Disordered" evidence="2">
    <location>
        <begin position="180"/>
        <end position="259"/>
    </location>
</feature>
<dbReference type="InterPro" id="IPR036249">
    <property type="entry name" value="Thioredoxin-like_sf"/>
</dbReference>
<dbReference type="PANTHER" id="PTHR12232">
    <property type="entry name" value="SH3 DOMAIN-BINDING GLUTAMIC ACID-RICH-LIKE PROTEIN"/>
    <property type="match status" value="1"/>
</dbReference>
<organism evidence="3 4">
    <name type="scientific">Heliocybe sulcata</name>
    <dbReference type="NCBI Taxonomy" id="5364"/>
    <lineage>
        <taxon>Eukaryota</taxon>
        <taxon>Fungi</taxon>
        <taxon>Dikarya</taxon>
        <taxon>Basidiomycota</taxon>
        <taxon>Agaricomycotina</taxon>
        <taxon>Agaricomycetes</taxon>
        <taxon>Gloeophyllales</taxon>
        <taxon>Gloeophyllaceae</taxon>
        <taxon>Heliocybe</taxon>
    </lineage>
</organism>
<reference evidence="3 4" key="1">
    <citation type="journal article" date="2019" name="Nat. Ecol. Evol.">
        <title>Megaphylogeny resolves global patterns of mushroom evolution.</title>
        <authorList>
            <person name="Varga T."/>
            <person name="Krizsan K."/>
            <person name="Foldi C."/>
            <person name="Dima B."/>
            <person name="Sanchez-Garcia M."/>
            <person name="Sanchez-Ramirez S."/>
            <person name="Szollosi G.J."/>
            <person name="Szarkandi J.G."/>
            <person name="Papp V."/>
            <person name="Albert L."/>
            <person name="Andreopoulos W."/>
            <person name="Angelini C."/>
            <person name="Antonin V."/>
            <person name="Barry K.W."/>
            <person name="Bougher N.L."/>
            <person name="Buchanan P."/>
            <person name="Buyck B."/>
            <person name="Bense V."/>
            <person name="Catcheside P."/>
            <person name="Chovatia M."/>
            <person name="Cooper J."/>
            <person name="Damon W."/>
            <person name="Desjardin D."/>
            <person name="Finy P."/>
            <person name="Geml J."/>
            <person name="Haridas S."/>
            <person name="Hughes K."/>
            <person name="Justo A."/>
            <person name="Karasinski D."/>
            <person name="Kautmanova I."/>
            <person name="Kiss B."/>
            <person name="Kocsube S."/>
            <person name="Kotiranta H."/>
            <person name="LaButti K.M."/>
            <person name="Lechner B.E."/>
            <person name="Liimatainen K."/>
            <person name="Lipzen A."/>
            <person name="Lukacs Z."/>
            <person name="Mihaltcheva S."/>
            <person name="Morgado L.N."/>
            <person name="Niskanen T."/>
            <person name="Noordeloos M.E."/>
            <person name="Ohm R.A."/>
            <person name="Ortiz-Santana B."/>
            <person name="Ovrebo C."/>
            <person name="Racz N."/>
            <person name="Riley R."/>
            <person name="Savchenko A."/>
            <person name="Shiryaev A."/>
            <person name="Soop K."/>
            <person name="Spirin V."/>
            <person name="Szebenyi C."/>
            <person name="Tomsovsky M."/>
            <person name="Tulloss R.E."/>
            <person name="Uehling J."/>
            <person name="Grigoriev I.V."/>
            <person name="Vagvolgyi C."/>
            <person name="Papp T."/>
            <person name="Martin F.M."/>
            <person name="Miettinen O."/>
            <person name="Hibbett D.S."/>
            <person name="Nagy L.G."/>
        </authorList>
    </citation>
    <scope>NUCLEOTIDE SEQUENCE [LARGE SCALE GENOMIC DNA]</scope>
    <source>
        <strain evidence="3 4">OMC1185</strain>
    </source>
</reference>
<dbReference type="PROSITE" id="PS51354">
    <property type="entry name" value="GLUTAREDOXIN_2"/>
    <property type="match status" value="1"/>
</dbReference>
<evidence type="ECO:0000256" key="2">
    <source>
        <dbReference type="SAM" id="MobiDB-lite"/>
    </source>
</evidence>
<gene>
    <name evidence="3" type="ORF">OE88DRAFT_1722014</name>
</gene>
<accession>A0A5C3NGU6</accession>
<proteinExistence type="inferred from homology"/>
<name>A0A5C3NGU6_9AGAM</name>